<name>A0A428LUY8_9ENTR</name>
<proteinExistence type="predicted"/>
<dbReference type="EMBL" id="RWHU01000002">
    <property type="protein sequence ID" value="RSK69198.1"/>
    <property type="molecule type" value="Genomic_DNA"/>
</dbReference>
<reference evidence="3 4" key="1">
    <citation type="submission" date="2018-12" db="EMBL/GenBank/DDBJ databases">
        <title>The Genome Submission of two Enterobacter spp. strains.</title>
        <authorList>
            <person name="Wu W."/>
            <person name="Wei L."/>
            <person name="Feng Y."/>
            <person name="Zong Z."/>
        </authorList>
    </citation>
    <scope>NUCLEOTIDE SEQUENCE [LARGE SCALE GENOMIC DNA]</scope>
    <source>
        <strain evidence="3 4">WCHEHu045002</strain>
    </source>
</reference>
<dbReference type="AlphaFoldDB" id="A0A428LUY8"/>
<evidence type="ECO:0000313" key="2">
    <source>
        <dbReference type="EMBL" id="MEB7541594.1"/>
    </source>
</evidence>
<keyword evidence="5" id="KW-1185">Reference proteome</keyword>
<organism evidence="3 4">
    <name type="scientific">Enterobacter huaxiensis</name>
    <dbReference type="NCBI Taxonomy" id="2494702"/>
    <lineage>
        <taxon>Bacteria</taxon>
        <taxon>Pseudomonadati</taxon>
        <taxon>Pseudomonadota</taxon>
        <taxon>Gammaproteobacteria</taxon>
        <taxon>Enterobacterales</taxon>
        <taxon>Enterobacteriaceae</taxon>
        <taxon>Enterobacter</taxon>
    </lineage>
</organism>
<dbReference type="EMBL" id="JAMWJU010000001">
    <property type="protein sequence ID" value="MEB7541594.1"/>
    <property type="molecule type" value="Genomic_DNA"/>
</dbReference>
<protein>
    <submittedName>
        <fullName evidence="3">Uncharacterized protein</fullName>
    </submittedName>
</protein>
<dbReference type="OrthoDB" id="6493336at2"/>
<evidence type="ECO:0000313" key="5">
    <source>
        <dbReference type="Proteomes" id="UP001310558"/>
    </source>
</evidence>
<comment type="caution">
    <text evidence="3">The sequence shown here is derived from an EMBL/GenBank/DDBJ whole genome shotgun (WGS) entry which is preliminary data.</text>
</comment>
<evidence type="ECO:0000256" key="1">
    <source>
        <dbReference type="SAM" id="Phobius"/>
    </source>
</evidence>
<feature type="transmembrane region" description="Helical" evidence="1">
    <location>
        <begin position="65"/>
        <end position="86"/>
    </location>
</feature>
<dbReference type="Proteomes" id="UP000276389">
    <property type="component" value="Unassembled WGS sequence"/>
</dbReference>
<evidence type="ECO:0000313" key="3">
    <source>
        <dbReference type="EMBL" id="RSK69198.1"/>
    </source>
</evidence>
<sequence>MPDYCFYQKGQQYVALERTDAGSAAQLTAQGFEKQFEEVSAVDEKSALARFADIRRNNQIDRDNFLAGAGQMPLIGVMAAAATALFRKK</sequence>
<dbReference type="RefSeq" id="WP_119934446.1">
    <property type="nucleotide sequence ID" value="NZ_CAMLPR010000041.1"/>
</dbReference>
<keyword evidence="1" id="KW-1133">Transmembrane helix</keyword>
<keyword evidence="1" id="KW-0812">Transmembrane</keyword>
<reference evidence="2 5" key="2">
    <citation type="submission" date="2022-06" db="EMBL/GenBank/DDBJ databases">
        <title>Whole Genome analysis of Bacterial isolates collected during year 2020 from Guwahati, Assam, India.</title>
        <authorList>
            <person name="Mendem S.K."/>
            <person name="Rakshit O."/>
            <person name="Murugesan D."/>
            <person name="Saikia K."/>
            <person name="Shome R."/>
            <person name="Raisen C."/>
            <person name="Holmes M.A."/>
            <person name="Shome B.R."/>
        </authorList>
    </citation>
    <scope>NUCLEOTIDE SEQUENCE [LARGE SCALE GENOMIC DNA]</scope>
    <source>
        <strain evidence="2 5">Sil NS 53</strain>
    </source>
</reference>
<keyword evidence="1" id="KW-0472">Membrane</keyword>
<evidence type="ECO:0000313" key="4">
    <source>
        <dbReference type="Proteomes" id="UP000276389"/>
    </source>
</evidence>
<dbReference type="Proteomes" id="UP001310558">
    <property type="component" value="Unassembled WGS sequence"/>
</dbReference>
<gene>
    <name evidence="3" type="ORF">EJE24_05235</name>
    <name evidence="2" type="ORF">NGC28_03910</name>
</gene>
<accession>A0A428LUY8</accession>